<dbReference type="Gene3D" id="1.20.1560.10">
    <property type="entry name" value="ABC transporter type 1, transmembrane domain"/>
    <property type="match status" value="1"/>
</dbReference>
<dbReference type="KEGG" id="spai:FPZ24_02810"/>
<evidence type="ECO:0000256" key="1">
    <source>
        <dbReference type="ARBA" id="ARBA00004651"/>
    </source>
</evidence>
<feature type="transmembrane region" description="Helical" evidence="8">
    <location>
        <begin position="32"/>
        <end position="53"/>
    </location>
</feature>
<feature type="transmembrane region" description="Helical" evidence="8">
    <location>
        <begin position="168"/>
        <end position="187"/>
    </location>
</feature>
<dbReference type="InterPro" id="IPR003593">
    <property type="entry name" value="AAA+_ATPase"/>
</dbReference>
<dbReference type="Proteomes" id="UP000315673">
    <property type="component" value="Chromosome"/>
</dbReference>
<dbReference type="OrthoDB" id="9808328at2"/>
<dbReference type="Gene3D" id="3.40.50.300">
    <property type="entry name" value="P-loop containing nucleotide triphosphate hydrolases"/>
    <property type="match status" value="1"/>
</dbReference>
<keyword evidence="4 11" id="KW-0067">ATP-binding</keyword>
<dbReference type="GO" id="GO:0005524">
    <property type="term" value="F:ATP binding"/>
    <property type="evidence" value="ECO:0007669"/>
    <property type="project" value="UniProtKB-KW"/>
</dbReference>
<accession>A0A5B8LFV4</accession>
<dbReference type="SUPFAM" id="SSF90123">
    <property type="entry name" value="ABC transporter transmembrane region"/>
    <property type="match status" value="1"/>
</dbReference>
<evidence type="ECO:0000313" key="11">
    <source>
        <dbReference type="EMBL" id="QDZ06532.1"/>
    </source>
</evidence>
<dbReference type="InterPro" id="IPR036640">
    <property type="entry name" value="ABC1_TM_sf"/>
</dbReference>
<feature type="transmembrane region" description="Helical" evidence="8">
    <location>
        <begin position="246"/>
        <end position="268"/>
    </location>
</feature>
<dbReference type="CDD" id="cd18575">
    <property type="entry name" value="ABC_6TM_bac_exporter_ABCB8_10_like"/>
    <property type="match status" value="1"/>
</dbReference>
<dbReference type="InterPro" id="IPR039421">
    <property type="entry name" value="Type_1_exporter"/>
</dbReference>
<dbReference type="PANTHER" id="PTHR43394:SF1">
    <property type="entry name" value="ATP-BINDING CASSETTE SUB-FAMILY B MEMBER 10, MITOCHONDRIAL"/>
    <property type="match status" value="1"/>
</dbReference>
<dbReference type="GO" id="GO:0090374">
    <property type="term" value="P:oligopeptide export from mitochondrion"/>
    <property type="evidence" value="ECO:0007669"/>
    <property type="project" value="TreeGrafter"/>
</dbReference>
<keyword evidence="2 8" id="KW-0812">Transmembrane</keyword>
<dbReference type="PROSITE" id="PS00211">
    <property type="entry name" value="ABC_TRANSPORTER_1"/>
    <property type="match status" value="1"/>
</dbReference>
<evidence type="ECO:0000256" key="8">
    <source>
        <dbReference type="SAM" id="Phobius"/>
    </source>
</evidence>
<feature type="domain" description="ABC transmembrane type-1" evidence="10">
    <location>
        <begin position="33"/>
        <end position="311"/>
    </location>
</feature>
<feature type="transmembrane region" description="Helical" evidence="8">
    <location>
        <begin position="65"/>
        <end position="89"/>
    </location>
</feature>
<proteinExistence type="predicted"/>
<dbReference type="GO" id="GO:0015421">
    <property type="term" value="F:ABC-type oligopeptide transporter activity"/>
    <property type="evidence" value="ECO:0007669"/>
    <property type="project" value="TreeGrafter"/>
</dbReference>
<dbReference type="Pfam" id="PF00664">
    <property type="entry name" value="ABC_membrane"/>
    <property type="match status" value="1"/>
</dbReference>
<dbReference type="InterPro" id="IPR027417">
    <property type="entry name" value="P-loop_NTPase"/>
</dbReference>
<feature type="domain" description="ABC transporter" evidence="9">
    <location>
        <begin position="346"/>
        <end position="582"/>
    </location>
</feature>
<comment type="function">
    <text evidence="7">Part of an ABC transporter complex. Transmembrane domains (TMD) form a pore in the inner membrane and the ATP-binding domain (NBD) is responsible for energy generation.</text>
</comment>
<keyword evidence="6 8" id="KW-0472">Membrane</keyword>
<comment type="subcellular location">
    <subcellularLocation>
        <location evidence="1">Cell membrane</location>
        <topology evidence="1">Multi-pass membrane protein</topology>
    </subcellularLocation>
</comment>
<evidence type="ECO:0000259" key="10">
    <source>
        <dbReference type="PROSITE" id="PS50929"/>
    </source>
</evidence>
<keyword evidence="5 8" id="KW-1133">Transmembrane helix</keyword>
<dbReference type="AlphaFoldDB" id="A0A5B8LFV4"/>
<evidence type="ECO:0000313" key="12">
    <source>
        <dbReference type="Proteomes" id="UP000315673"/>
    </source>
</evidence>
<dbReference type="GO" id="GO:0016887">
    <property type="term" value="F:ATP hydrolysis activity"/>
    <property type="evidence" value="ECO:0007669"/>
    <property type="project" value="InterPro"/>
</dbReference>
<evidence type="ECO:0000259" key="9">
    <source>
        <dbReference type="PROSITE" id="PS50893"/>
    </source>
</evidence>
<evidence type="ECO:0000256" key="4">
    <source>
        <dbReference type="ARBA" id="ARBA00022840"/>
    </source>
</evidence>
<sequence length="588" mass="62561">MADPISDAPKPGRKLSSLNMVWRAVGRYPGHLAIALAALLTTTATTLSLTYVLRMAIDGKAGIGHAYAFNLLFVLVAVLAIATAIRFYFVSWLGERTVADVRVLVQANLLRLEPGWFEENRPSEIASRLTADTAQIEMAVGTTVSVALRNALTGIGGLGLLFYYDSSLAGLLVVGIPVVVLPIVLLGRRVRATSRSSQDRIADIGAMAVETLSAMKVVQAFSQEQRESDRFALAVDHGFVAAKRRILIRAVMTSLVIGLLFGGLALLLRTMLGAVSVGTISAGTLLAFVTTSVLVAGAFGALTEVYGDLLRAAGAAERLSELLAEQPKIAAPATPVVLPEPARGAIRFDHVEFRYPTRPDVSALHDFSLDIAPGETLAVVGPSGAGKSTLFQLIQRFYDPQAGQITIDGVALPDADPADIRRRIAMVPQETVIFGATARDNVRYGEWGASDDAIWAAAEAANAAEFLRKLPDGLDTFMGEGGARLSGGQRQRLAIARALLRDAPILLLDEATSALDAESERLVQQALERLMDGRTTLVIAHRLATVRAAGRIIVMDDGRIVEEGTHASLNARGGLYARLAALQFSEAA</sequence>
<dbReference type="SMART" id="SM00382">
    <property type="entry name" value="AAA"/>
    <property type="match status" value="1"/>
</dbReference>
<evidence type="ECO:0000256" key="5">
    <source>
        <dbReference type="ARBA" id="ARBA00022989"/>
    </source>
</evidence>
<dbReference type="InterPro" id="IPR011527">
    <property type="entry name" value="ABC1_TM_dom"/>
</dbReference>
<dbReference type="SUPFAM" id="SSF52540">
    <property type="entry name" value="P-loop containing nucleoside triphosphate hydrolases"/>
    <property type="match status" value="1"/>
</dbReference>
<evidence type="ECO:0000256" key="7">
    <source>
        <dbReference type="ARBA" id="ARBA00024725"/>
    </source>
</evidence>
<evidence type="ECO:0000256" key="3">
    <source>
        <dbReference type="ARBA" id="ARBA00022741"/>
    </source>
</evidence>
<dbReference type="PROSITE" id="PS50893">
    <property type="entry name" value="ABC_TRANSPORTER_2"/>
    <property type="match status" value="1"/>
</dbReference>
<dbReference type="RefSeq" id="WP_146569616.1">
    <property type="nucleotide sequence ID" value="NZ_CP042306.1"/>
</dbReference>
<feature type="transmembrane region" description="Helical" evidence="8">
    <location>
        <begin position="280"/>
        <end position="302"/>
    </location>
</feature>
<name>A0A5B8LFV4_9SPHN</name>
<dbReference type="GO" id="GO:0005886">
    <property type="term" value="C:plasma membrane"/>
    <property type="evidence" value="ECO:0007669"/>
    <property type="project" value="UniProtKB-SubCell"/>
</dbReference>
<dbReference type="PROSITE" id="PS50929">
    <property type="entry name" value="ABC_TM1F"/>
    <property type="match status" value="1"/>
</dbReference>
<dbReference type="EMBL" id="CP042306">
    <property type="protein sequence ID" value="QDZ06532.1"/>
    <property type="molecule type" value="Genomic_DNA"/>
</dbReference>
<dbReference type="Pfam" id="PF00005">
    <property type="entry name" value="ABC_tran"/>
    <property type="match status" value="1"/>
</dbReference>
<protein>
    <submittedName>
        <fullName evidence="11">ATP-binding cassette domain-containing protein</fullName>
    </submittedName>
</protein>
<dbReference type="PANTHER" id="PTHR43394">
    <property type="entry name" value="ATP-DEPENDENT PERMEASE MDL1, MITOCHONDRIAL"/>
    <property type="match status" value="1"/>
</dbReference>
<dbReference type="FunFam" id="3.40.50.300:FF:000218">
    <property type="entry name" value="Multidrug ABC transporter ATP-binding protein"/>
    <property type="match status" value="1"/>
</dbReference>
<dbReference type="InterPro" id="IPR003439">
    <property type="entry name" value="ABC_transporter-like_ATP-bd"/>
</dbReference>
<reference evidence="11 12" key="1">
    <citation type="submission" date="2019-07" db="EMBL/GenBank/DDBJ databases">
        <title>Full genome sequence of Sphingomonas sp. 4R-6-7(HKS19).</title>
        <authorList>
            <person name="Im W.-T."/>
        </authorList>
    </citation>
    <scope>NUCLEOTIDE SEQUENCE [LARGE SCALE GENOMIC DNA]</scope>
    <source>
        <strain evidence="11 12">HKS19</strain>
    </source>
</reference>
<evidence type="ECO:0000256" key="2">
    <source>
        <dbReference type="ARBA" id="ARBA00022692"/>
    </source>
</evidence>
<keyword evidence="12" id="KW-1185">Reference proteome</keyword>
<gene>
    <name evidence="11" type="ORF">FPZ24_02810</name>
</gene>
<organism evidence="11 12">
    <name type="scientific">Sphingomonas panacisoli</name>
    <dbReference type="NCBI Taxonomy" id="1813879"/>
    <lineage>
        <taxon>Bacteria</taxon>
        <taxon>Pseudomonadati</taxon>
        <taxon>Pseudomonadota</taxon>
        <taxon>Alphaproteobacteria</taxon>
        <taxon>Sphingomonadales</taxon>
        <taxon>Sphingomonadaceae</taxon>
        <taxon>Sphingomonas</taxon>
    </lineage>
</organism>
<dbReference type="InterPro" id="IPR017871">
    <property type="entry name" value="ABC_transporter-like_CS"/>
</dbReference>
<keyword evidence="3" id="KW-0547">Nucleotide-binding</keyword>
<evidence type="ECO:0000256" key="6">
    <source>
        <dbReference type="ARBA" id="ARBA00023136"/>
    </source>
</evidence>